<reference evidence="1 2" key="1">
    <citation type="submission" date="2014-02" db="EMBL/GenBank/DDBJ databases">
        <title>Expanding our view of genomic diversity in Candidatus Accumulibacter clades.</title>
        <authorList>
            <person name="Skennerton C.T."/>
            <person name="Barr J.J."/>
            <person name="Slater F.R."/>
            <person name="Bond P.L."/>
            <person name="Tyson G.W."/>
        </authorList>
    </citation>
    <scope>NUCLEOTIDE SEQUENCE [LARGE SCALE GENOMIC DNA]</scope>
    <source>
        <strain evidence="2">BA-92</strain>
    </source>
</reference>
<dbReference type="Proteomes" id="UP000021816">
    <property type="component" value="Unassembled WGS sequence"/>
</dbReference>
<sequence>MKTTVPQWLTQGLVTLFVVAAAFTAYDRLVLRPALVIGVVDVAEVYRAKEAEFTQILTKATSEEDRQKALVMARAFAQRLPLALDELPRECNCLVILRTAVAGPTPNTVDLTAQLRRKVAAP</sequence>
<evidence type="ECO:0000313" key="1">
    <source>
        <dbReference type="EMBL" id="EXI80489.1"/>
    </source>
</evidence>
<dbReference type="EMBL" id="JEMX01000032">
    <property type="protein sequence ID" value="EXI80489.1"/>
    <property type="molecule type" value="Genomic_DNA"/>
</dbReference>
<evidence type="ECO:0000313" key="2">
    <source>
        <dbReference type="Proteomes" id="UP000021816"/>
    </source>
</evidence>
<evidence type="ECO:0008006" key="3">
    <source>
        <dbReference type="Google" id="ProtNLM"/>
    </source>
</evidence>
<proteinExistence type="predicted"/>
<organism evidence="1 2">
    <name type="scientific">Candidatus Accumulibacter appositus</name>
    <dbReference type="NCBI Taxonomy" id="1454003"/>
    <lineage>
        <taxon>Bacteria</taxon>
        <taxon>Pseudomonadati</taxon>
        <taxon>Pseudomonadota</taxon>
        <taxon>Betaproteobacteria</taxon>
        <taxon>Candidatus Accumulibacter</taxon>
    </lineage>
</organism>
<dbReference type="AlphaFoldDB" id="A0A011QNU0"/>
<comment type="caution">
    <text evidence="1">The sequence shown here is derived from an EMBL/GenBank/DDBJ whole genome shotgun (WGS) entry which is preliminary data.</text>
</comment>
<accession>A0A011QNU0</accession>
<protein>
    <recommendedName>
        <fullName evidence="3">Type-F conjugative transfer system protein TrbI</fullName>
    </recommendedName>
</protein>
<dbReference type="STRING" id="1454003.AW10_01819"/>
<dbReference type="PATRIC" id="fig|1454003.3.peg.1873"/>
<gene>
    <name evidence="1" type="ORF">AW10_01819</name>
</gene>
<name>A0A011QNU0_9PROT</name>